<feature type="transmembrane region" description="Helical" evidence="3">
    <location>
        <begin position="146"/>
        <end position="166"/>
    </location>
</feature>
<dbReference type="STRING" id="74649.A0A2P6S1I0"/>
<keyword evidence="1" id="KW-0813">Transport</keyword>
<evidence type="ECO:0000313" key="6">
    <source>
        <dbReference type="Proteomes" id="UP000238479"/>
    </source>
</evidence>
<dbReference type="SUPFAM" id="SSF51206">
    <property type="entry name" value="cAMP-binding domain-like"/>
    <property type="match status" value="1"/>
</dbReference>
<dbReference type="GO" id="GO:0004523">
    <property type="term" value="F:RNA-DNA hybrid ribonuclease activity"/>
    <property type="evidence" value="ECO:0007669"/>
    <property type="project" value="InterPro"/>
</dbReference>
<evidence type="ECO:0000313" key="5">
    <source>
        <dbReference type="EMBL" id="PRQ52537.1"/>
    </source>
</evidence>
<keyword evidence="1" id="KW-1071">Ligand-gated ion channel</keyword>
<dbReference type="InterPro" id="IPR018490">
    <property type="entry name" value="cNMP-bd_dom_sf"/>
</dbReference>
<gene>
    <name evidence="5" type="ORF">RchiOBHm_Chr2g0156591</name>
</gene>
<feature type="transmembrane region" description="Helical" evidence="3">
    <location>
        <begin position="211"/>
        <end position="231"/>
    </location>
</feature>
<dbReference type="InterPro" id="IPR044730">
    <property type="entry name" value="RNase_H-like_dom_plant"/>
</dbReference>
<keyword evidence="3" id="KW-0472">Membrane</keyword>
<dbReference type="Gramene" id="PRQ52537">
    <property type="protein sequence ID" value="PRQ52537"/>
    <property type="gene ID" value="RchiOBHm_Chr2g0156591"/>
</dbReference>
<dbReference type="PROSITE" id="PS50042">
    <property type="entry name" value="CNMP_BINDING_3"/>
    <property type="match status" value="1"/>
</dbReference>
<feature type="transmembrane region" description="Helical" evidence="3">
    <location>
        <begin position="333"/>
        <end position="351"/>
    </location>
</feature>
<dbReference type="Gene3D" id="2.60.120.10">
    <property type="entry name" value="Jelly Rolls"/>
    <property type="match status" value="1"/>
</dbReference>
<feature type="transmembrane region" description="Helical" evidence="3">
    <location>
        <begin position="173"/>
        <end position="191"/>
    </location>
</feature>
<protein>
    <submittedName>
        <fullName evidence="5">Putative potassium channel, voltage-dependent, ERG</fullName>
    </submittedName>
</protein>
<dbReference type="GO" id="GO:0034220">
    <property type="term" value="P:monoatomic ion transmembrane transport"/>
    <property type="evidence" value="ECO:0007669"/>
    <property type="project" value="UniProtKB-KW"/>
</dbReference>
<dbReference type="CDD" id="cd06222">
    <property type="entry name" value="RNase_H_like"/>
    <property type="match status" value="1"/>
</dbReference>
<dbReference type="InterPro" id="IPR000595">
    <property type="entry name" value="cNMP-bd_dom"/>
</dbReference>
<dbReference type="EMBL" id="PDCK01000040">
    <property type="protein sequence ID" value="PRQ52537.1"/>
    <property type="molecule type" value="Genomic_DNA"/>
</dbReference>
<sequence>MRKAWSKVTLIWDIYSAGTTIMVKIIFSRVIRSIHEILSWKWIFVVSCIAVSLDPLFLYIPIIEGNKCLGTDRNLRIVTLVLRSLIDITFITHIIGLISDWKYSDGPQRHVSYFDSHFEPASGLLWKLKFLKQAIAKRMPWLSGTVMIHFLAILPIPQVAIVYVFARIGSSEFFLKTAIINLFLVFQYFPRVCQIYLSSKKLNMTGTWVKGGFNLFLYILASHVIAAYWYFFAIQREISCWHQACEKSAGCLATYVCGGSTSMNITFQNELCPIFSPNTTLFDFGIFLDILQSGNAGSVNFLTKFCYSLWWGLKNLSSFGTNLETSSYWWENCFAILICVVGLVLFLHLVGNVQTYMQFQTTKSASIADSRRTRIKAKYRDINKWMSKHGLPADMKTAIRKDIKEWNIAGRYIDHDVDVRFVNNICGGNIVLVLSEFFRLNALKKVPMLQNVPEFGLILISQYLYLETYDENAVVARAGKPIDSMFFIIDGVIDWTDETNMDTDAETTGSSSSSNSSKLKNGDYFGQELLSWAAFNYGSSYFSPVPTSTRDAKCRTKVEVLQLSRGTLVNTEVCDYMPQSDSLAHLEELAVPHNHIDQIIDEYPVPKVKWKCPYRGWLKVNCSAVWERESRVAGMAWVCRKDEGAFVAAGSLGGIRCMDRFFAEALSIAKAIEFCTTIISDVSGDNVGRIIVESDNQDLMDCLLQLHDEDLVVPKTYLNNSSLEPNNRIGENLRPILGDIFIRLAPGFKAITYVHCDSQCNAAAHCVASHAMDDATDSSSWYGPDPAPRWLIPALTKDSPHLYT</sequence>
<feature type="transmembrane region" description="Helical" evidence="3">
    <location>
        <begin position="12"/>
        <end position="31"/>
    </location>
</feature>
<accession>A0A2P6S1I0</accession>
<evidence type="ECO:0000256" key="2">
    <source>
        <dbReference type="ARBA" id="ARBA00023303"/>
    </source>
</evidence>
<evidence type="ECO:0000259" key="4">
    <source>
        <dbReference type="PROSITE" id="PS50042"/>
    </source>
</evidence>
<dbReference type="GO" id="GO:0016020">
    <property type="term" value="C:membrane"/>
    <property type="evidence" value="ECO:0007669"/>
    <property type="project" value="UniProtKB-SubCell"/>
</dbReference>
<keyword evidence="1" id="KW-0406">Ion transport</keyword>
<proteinExistence type="predicted"/>
<keyword evidence="6" id="KW-1185">Reference proteome</keyword>
<dbReference type="SUPFAM" id="SSF81324">
    <property type="entry name" value="Voltage-gated potassium channels"/>
    <property type="match status" value="1"/>
</dbReference>
<dbReference type="InterPro" id="IPR002156">
    <property type="entry name" value="RNaseH_domain"/>
</dbReference>
<comment type="caution">
    <text evidence="5">The sequence shown here is derived from an EMBL/GenBank/DDBJ whole genome shotgun (WGS) entry which is preliminary data.</text>
</comment>
<dbReference type="Proteomes" id="UP000238479">
    <property type="component" value="Chromosome 2"/>
</dbReference>
<dbReference type="CDD" id="cd00038">
    <property type="entry name" value="CAP_ED"/>
    <property type="match status" value="1"/>
</dbReference>
<dbReference type="AlphaFoldDB" id="A0A2P6S1I0"/>
<dbReference type="Pfam" id="PF13456">
    <property type="entry name" value="RVT_3"/>
    <property type="match status" value="1"/>
</dbReference>
<keyword evidence="2 5" id="KW-0407">Ion channel</keyword>
<dbReference type="PANTHER" id="PTHR45651">
    <property type="entry name" value="CYCLIC NUCLEOTIDE-GATED ION CHANNEL 15-RELATED-RELATED"/>
    <property type="match status" value="1"/>
</dbReference>
<dbReference type="GO" id="GO:0003676">
    <property type="term" value="F:nucleic acid binding"/>
    <property type="evidence" value="ECO:0007669"/>
    <property type="project" value="InterPro"/>
</dbReference>
<feature type="transmembrane region" description="Helical" evidence="3">
    <location>
        <begin position="75"/>
        <end position="98"/>
    </location>
</feature>
<evidence type="ECO:0000256" key="3">
    <source>
        <dbReference type="SAM" id="Phobius"/>
    </source>
</evidence>
<organism evidence="5 6">
    <name type="scientific">Rosa chinensis</name>
    <name type="common">China rose</name>
    <dbReference type="NCBI Taxonomy" id="74649"/>
    <lineage>
        <taxon>Eukaryota</taxon>
        <taxon>Viridiplantae</taxon>
        <taxon>Streptophyta</taxon>
        <taxon>Embryophyta</taxon>
        <taxon>Tracheophyta</taxon>
        <taxon>Spermatophyta</taxon>
        <taxon>Magnoliopsida</taxon>
        <taxon>eudicotyledons</taxon>
        <taxon>Gunneridae</taxon>
        <taxon>Pentapetalae</taxon>
        <taxon>rosids</taxon>
        <taxon>fabids</taxon>
        <taxon>Rosales</taxon>
        <taxon>Rosaceae</taxon>
        <taxon>Rosoideae</taxon>
        <taxon>Rosoideae incertae sedis</taxon>
        <taxon>Rosa</taxon>
    </lineage>
</organism>
<feature type="domain" description="Cyclic nucleotide-binding" evidence="4">
    <location>
        <begin position="448"/>
        <end position="530"/>
    </location>
</feature>
<evidence type="ECO:0000256" key="1">
    <source>
        <dbReference type="ARBA" id="ARBA00023286"/>
    </source>
</evidence>
<name>A0A2P6S1I0_ROSCH</name>
<reference evidence="5 6" key="1">
    <citation type="journal article" date="2018" name="Nat. Genet.">
        <title>The Rosa genome provides new insights in the design of modern roses.</title>
        <authorList>
            <person name="Bendahmane M."/>
        </authorList>
    </citation>
    <scope>NUCLEOTIDE SEQUENCE [LARGE SCALE GENOMIC DNA]</scope>
    <source>
        <strain evidence="6">cv. Old Blush</strain>
    </source>
</reference>
<dbReference type="PANTHER" id="PTHR45651:SF68">
    <property type="entry name" value="ION TRANSPORT DOMAIN-CONTAINING PROTEIN"/>
    <property type="match status" value="1"/>
</dbReference>
<feature type="transmembrane region" description="Helical" evidence="3">
    <location>
        <begin position="43"/>
        <end position="63"/>
    </location>
</feature>
<dbReference type="InterPro" id="IPR014710">
    <property type="entry name" value="RmlC-like_jellyroll"/>
</dbReference>
<keyword evidence="3" id="KW-1133">Transmembrane helix</keyword>
<keyword evidence="3" id="KW-0812">Transmembrane</keyword>